<organism evidence="1">
    <name type="scientific">marine metagenome</name>
    <dbReference type="NCBI Taxonomy" id="408172"/>
    <lineage>
        <taxon>unclassified sequences</taxon>
        <taxon>metagenomes</taxon>
        <taxon>ecological metagenomes</taxon>
    </lineage>
</organism>
<proteinExistence type="predicted"/>
<accession>A0A383B5I8</accession>
<sequence>MNRKYEDRRSRVPVTTDKEKNRMIIKVLRELENEKIVEFNDYKRNRTQKIYMNNSLENIIHQSSKIKLKTKRSKQNKVEFMYDSLNPKRIEFSPTAGGKIEVNTYARNLDSDDIISKTVLFDPYHLNKSENDLELFMDEMNEHYASGTIDSIVRSLHDPTVNKYLARKTSTQFINKFEKIRDIFSERYQIINPE</sequence>
<gene>
    <name evidence="1" type="ORF">METZ01_LOCUS467873</name>
</gene>
<evidence type="ECO:0000313" key="1">
    <source>
        <dbReference type="EMBL" id="SVE15019.1"/>
    </source>
</evidence>
<dbReference type="AlphaFoldDB" id="A0A383B5I8"/>
<protein>
    <submittedName>
        <fullName evidence="1">Uncharacterized protein</fullName>
    </submittedName>
</protein>
<name>A0A383B5I8_9ZZZZ</name>
<dbReference type="EMBL" id="UINC01197501">
    <property type="protein sequence ID" value="SVE15019.1"/>
    <property type="molecule type" value="Genomic_DNA"/>
</dbReference>
<feature type="non-terminal residue" evidence="1">
    <location>
        <position position="194"/>
    </location>
</feature>
<reference evidence="1" key="1">
    <citation type="submission" date="2018-05" db="EMBL/GenBank/DDBJ databases">
        <authorList>
            <person name="Lanie J.A."/>
            <person name="Ng W.-L."/>
            <person name="Kazmierczak K.M."/>
            <person name="Andrzejewski T.M."/>
            <person name="Davidsen T.M."/>
            <person name="Wayne K.J."/>
            <person name="Tettelin H."/>
            <person name="Glass J.I."/>
            <person name="Rusch D."/>
            <person name="Podicherti R."/>
            <person name="Tsui H.-C.T."/>
            <person name="Winkler M.E."/>
        </authorList>
    </citation>
    <scope>NUCLEOTIDE SEQUENCE</scope>
</reference>